<dbReference type="EMBL" id="BARV01009667">
    <property type="protein sequence ID" value="GAI03124.1"/>
    <property type="molecule type" value="Genomic_DNA"/>
</dbReference>
<dbReference type="InterPro" id="IPR043129">
    <property type="entry name" value="ATPase_NBD"/>
</dbReference>
<reference evidence="2" key="1">
    <citation type="journal article" date="2014" name="Front. Microbiol.">
        <title>High frequency of phylogenetically diverse reductive dehalogenase-homologous genes in deep subseafloor sedimentary metagenomes.</title>
        <authorList>
            <person name="Kawai M."/>
            <person name="Futagami T."/>
            <person name="Toyoda A."/>
            <person name="Takaki Y."/>
            <person name="Nishi S."/>
            <person name="Hori S."/>
            <person name="Arai W."/>
            <person name="Tsubouchi T."/>
            <person name="Morono Y."/>
            <person name="Uchiyama I."/>
            <person name="Ito T."/>
            <person name="Fujiyama A."/>
            <person name="Inagaki F."/>
            <person name="Takami H."/>
        </authorList>
    </citation>
    <scope>NUCLEOTIDE SEQUENCE</scope>
    <source>
        <strain evidence="2">Expedition CK06-06</strain>
    </source>
</reference>
<dbReference type="Gene3D" id="3.30.420.40">
    <property type="match status" value="1"/>
</dbReference>
<accession>X1M9T9</accession>
<feature type="domain" description="ATPase BadF/BadG/BcrA/BcrD type" evidence="1">
    <location>
        <begin position="3"/>
        <end position="160"/>
    </location>
</feature>
<dbReference type="InterPro" id="IPR002731">
    <property type="entry name" value="ATPase_BadF"/>
</dbReference>
<proteinExistence type="predicted"/>
<comment type="caution">
    <text evidence="2">The sequence shown here is derived from an EMBL/GenBank/DDBJ whole genome shotgun (WGS) entry which is preliminary data.</text>
</comment>
<dbReference type="AlphaFoldDB" id="X1M9T9"/>
<dbReference type="Pfam" id="PF01869">
    <property type="entry name" value="BcrAD_BadFG"/>
    <property type="match status" value="1"/>
</dbReference>
<dbReference type="PANTHER" id="PTHR43190:SF3">
    <property type="entry name" value="N-ACETYL-D-GLUCOSAMINE KINASE"/>
    <property type="match status" value="1"/>
</dbReference>
<sequence length="166" mass="18302">KAGGWGWLADEGSAFWAGQRVFQVVFKNLDNRGRATLLTKLAFQKLKVKTEENLLLKIYSKNPAEIISSLSILAEKASERGDEVAQKILTEAGKELALAANAVIKKLNFQNKNFPLVLVGSMFKSKIILEILKKEIKKVAPQAKFVQPKVEPVIGAVKLAIESIKT</sequence>
<dbReference type="InterPro" id="IPR052519">
    <property type="entry name" value="Euk-type_GlcNAc_Kinase"/>
</dbReference>
<dbReference type="SUPFAM" id="SSF53067">
    <property type="entry name" value="Actin-like ATPase domain"/>
    <property type="match status" value="1"/>
</dbReference>
<gene>
    <name evidence="2" type="ORF">S06H3_18988</name>
</gene>
<name>X1M9T9_9ZZZZ</name>
<dbReference type="PANTHER" id="PTHR43190">
    <property type="entry name" value="N-ACETYL-D-GLUCOSAMINE KINASE"/>
    <property type="match status" value="1"/>
</dbReference>
<evidence type="ECO:0000313" key="2">
    <source>
        <dbReference type="EMBL" id="GAI03124.1"/>
    </source>
</evidence>
<protein>
    <recommendedName>
        <fullName evidence="1">ATPase BadF/BadG/BcrA/BcrD type domain-containing protein</fullName>
    </recommendedName>
</protein>
<feature type="non-terminal residue" evidence="2">
    <location>
        <position position="1"/>
    </location>
</feature>
<organism evidence="2">
    <name type="scientific">marine sediment metagenome</name>
    <dbReference type="NCBI Taxonomy" id="412755"/>
    <lineage>
        <taxon>unclassified sequences</taxon>
        <taxon>metagenomes</taxon>
        <taxon>ecological metagenomes</taxon>
    </lineage>
</organism>
<evidence type="ECO:0000259" key="1">
    <source>
        <dbReference type="Pfam" id="PF01869"/>
    </source>
</evidence>